<organism evidence="1 2">
    <name type="scientific">Pistacia atlantica</name>
    <dbReference type="NCBI Taxonomy" id="434234"/>
    <lineage>
        <taxon>Eukaryota</taxon>
        <taxon>Viridiplantae</taxon>
        <taxon>Streptophyta</taxon>
        <taxon>Embryophyta</taxon>
        <taxon>Tracheophyta</taxon>
        <taxon>Spermatophyta</taxon>
        <taxon>Magnoliopsida</taxon>
        <taxon>eudicotyledons</taxon>
        <taxon>Gunneridae</taxon>
        <taxon>Pentapetalae</taxon>
        <taxon>rosids</taxon>
        <taxon>malvids</taxon>
        <taxon>Sapindales</taxon>
        <taxon>Anacardiaceae</taxon>
        <taxon>Pistacia</taxon>
    </lineage>
</organism>
<name>A0ACC1A9G9_9ROSI</name>
<sequence>MGFLKFLLCRLLLGFRNYGKRLPVNLQIWWTFTLNPWMKTSHSRSKF</sequence>
<reference evidence="2" key="1">
    <citation type="journal article" date="2023" name="G3 (Bethesda)">
        <title>Genome assembly and association tests identify interacting loci associated with vigor, precocity, and sex in interspecific pistachio rootstocks.</title>
        <authorList>
            <person name="Palmer W."/>
            <person name="Jacygrad E."/>
            <person name="Sagayaradj S."/>
            <person name="Cavanaugh K."/>
            <person name="Han R."/>
            <person name="Bertier L."/>
            <person name="Beede B."/>
            <person name="Kafkas S."/>
            <person name="Golino D."/>
            <person name="Preece J."/>
            <person name="Michelmore R."/>
        </authorList>
    </citation>
    <scope>NUCLEOTIDE SEQUENCE [LARGE SCALE GENOMIC DNA]</scope>
</reference>
<proteinExistence type="predicted"/>
<dbReference type="Proteomes" id="UP001164250">
    <property type="component" value="Chromosome 12"/>
</dbReference>
<dbReference type="EMBL" id="CM047908">
    <property type="protein sequence ID" value="KAJ0082889.1"/>
    <property type="molecule type" value="Genomic_DNA"/>
</dbReference>
<gene>
    <name evidence="1" type="ORF">Patl1_11348</name>
</gene>
<keyword evidence="2" id="KW-1185">Reference proteome</keyword>
<evidence type="ECO:0000313" key="1">
    <source>
        <dbReference type="EMBL" id="KAJ0082889.1"/>
    </source>
</evidence>
<accession>A0ACC1A9G9</accession>
<protein>
    <submittedName>
        <fullName evidence="1">Uncharacterized protein</fullName>
    </submittedName>
</protein>
<comment type="caution">
    <text evidence="1">The sequence shown here is derived from an EMBL/GenBank/DDBJ whole genome shotgun (WGS) entry which is preliminary data.</text>
</comment>
<evidence type="ECO:0000313" key="2">
    <source>
        <dbReference type="Proteomes" id="UP001164250"/>
    </source>
</evidence>